<dbReference type="RefSeq" id="WP_208876204.1">
    <property type="nucleotide sequence ID" value="NZ_CP031320.1"/>
</dbReference>
<sequence>MTWRGDRRRRAADGAEPRKPARRGTYVVRQRLRLGGLVSGVLLVGGLAALAAVVLTLPWWITAPFREAEHVGDVLIGLFAALIVLGLPAMVATLAGLRTGNAALRRRVLAMDVTGVWVYPSARWWRNPYVVRWHQAAPVRAFTLEYTPGGGDQTFGPTLVPWDYVAFGEPVCGATVHLLWLTATVEEIVAETRLRCPELVFRDERTPPPPGIGGWVLRRRRAGPPFRLPLRRGTGRPFSP</sequence>
<feature type="transmembrane region" description="Helical" evidence="1">
    <location>
        <begin position="74"/>
        <end position="97"/>
    </location>
</feature>
<evidence type="ECO:0000313" key="3">
    <source>
        <dbReference type="Proteomes" id="UP000254425"/>
    </source>
</evidence>
<dbReference type="KEGG" id="sarm:DVA86_05380"/>
<keyword evidence="1" id="KW-0812">Transmembrane</keyword>
<gene>
    <name evidence="2" type="ORF">DVA86_05380</name>
</gene>
<dbReference type="Proteomes" id="UP000254425">
    <property type="component" value="Chromosome"/>
</dbReference>
<accession>A0A345XKK3</accession>
<dbReference type="EMBL" id="CP031320">
    <property type="protein sequence ID" value="AXK32169.1"/>
    <property type="molecule type" value="Genomic_DNA"/>
</dbReference>
<evidence type="ECO:0000256" key="1">
    <source>
        <dbReference type="SAM" id="Phobius"/>
    </source>
</evidence>
<dbReference type="AlphaFoldDB" id="A0A345XKK3"/>
<organism evidence="2 3">
    <name type="scientific">Streptomyces armeniacus</name>
    <dbReference type="NCBI Taxonomy" id="83291"/>
    <lineage>
        <taxon>Bacteria</taxon>
        <taxon>Bacillati</taxon>
        <taxon>Actinomycetota</taxon>
        <taxon>Actinomycetes</taxon>
        <taxon>Kitasatosporales</taxon>
        <taxon>Streptomycetaceae</taxon>
        <taxon>Streptomyces</taxon>
    </lineage>
</organism>
<name>A0A345XKK3_9ACTN</name>
<feature type="transmembrane region" description="Helical" evidence="1">
    <location>
        <begin position="32"/>
        <end position="62"/>
    </location>
</feature>
<protein>
    <submittedName>
        <fullName evidence="2">Uncharacterized protein</fullName>
    </submittedName>
</protein>
<reference evidence="2 3" key="1">
    <citation type="submission" date="2018-07" db="EMBL/GenBank/DDBJ databases">
        <title>Draft genome of the type strain Streptomyces armeniacus ATCC 15676.</title>
        <authorList>
            <person name="Labana P."/>
            <person name="Gosse J.T."/>
            <person name="Boddy C.N."/>
        </authorList>
    </citation>
    <scope>NUCLEOTIDE SEQUENCE [LARGE SCALE GENOMIC DNA]</scope>
    <source>
        <strain evidence="2 3">ATCC 15676</strain>
    </source>
</reference>
<keyword evidence="1" id="KW-0472">Membrane</keyword>
<evidence type="ECO:0000313" key="2">
    <source>
        <dbReference type="EMBL" id="AXK32169.1"/>
    </source>
</evidence>
<proteinExistence type="predicted"/>
<keyword evidence="3" id="KW-1185">Reference proteome</keyword>
<keyword evidence="1" id="KW-1133">Transmembrane helix</keyword>